<evidence type="ECO:0000313" key="3">
    <source>
        <dbReference type="EMBL" id="ATF09080.1"/>
    </source>
</evidence>
<keyword evidence="3" id="KW-0326">Glycosidase</keyword>
<evidence type="ECO:0000313" key="4">
    <source>
        <dbReference type="Proteomes" id="UP000218160"/>
    </source>
</evidence>
<sequence>MRKKLVDIFISAVLFLSVPAVAEKPSFENYVTGLKQEGMNKGIDAVLIERAFHGIRYRERAVKADRNQPERRLTFDAYIPQAVPDWKVKKARYLYDKHYDDLKRIENIYGVQPRFLVALWGVESNFGALTGNYDVIEALTTLAYDGRREIFFRNEVFSALSILQAGHIDVNSMKGSWAGAMGQCQFMPSSFLSFAVDGNNDGKKDIWNSKLDIFASSANYLKKAGWDHAYTWGRQVILPKHLESSLLGLSHDKARSLAEWQFLGIKTISTGALPAVDVNAWLIQPDDELGRAYLVYGNYQSLMRWNRSHYFALAVSHLADRIQLGQ</sequence>
<dbReference type="InterPro" id="IPR043426">
    <property type="entry name" value="MltB-like"/>
</dbReference>
<dbReference type="OrthoDB" id="9772911at2"/>
<dbReference type="Gene3D" id="1.10.8.350">
    <property type="entry name" value="Bacterial muramidase"/>
    <property type="match status" value="1"/>
</dbReference>
<dbReference type="Proteomes" id="UP000218160">
    <property type="component" value="Chromosome 1"/>
</dbReference>
<dbReference type="KEGG" id="elux:BTN50_0553"/>
<dbReference type="GO" id="GO:0008933">
    <property type="term" value="F:peptidoglycan lytic transglycosylase activity"/>
    <property type="evidence" value="ECO:0007669"/>
    <property type="project" value="TreeGrafter"/>
</dbReference>
<dbReference type="SUPFAM" id="SSF53955">
    <property type="entry name" value="Lysozyme-like"/>
    <property type="match status" value="1"/>
</dbReference>
<dbReference type="InterPro" id="IPR023346">
    <property type="entry name" value="Lysozyme-like_dom_sf"/>
</dbReference>
<feature type="domain" description="Transglycosylase SLT" evidence="2">
    <location>
        <begin position="26"/>
        <end position="320"/>
    </location>
</feature>
<gene>
    <name evidence="3" type="ORF">BTN50_0553</name>
</gene>
<dbReference type="Pfam" id="PF13406">
    <property type="entry name" value="SLT_2"/>
    <property type="match status" value="1"/>
</dbReference>
<dbReference type="PANTHER" id="PTHR30163:SF8">
    <property type="entry name" value="LYTIC MUREIN TRANSGLYCOSYLASE"/>
    <property type="match status" value="1"/>
</dbReference>
<proteinExistence type="predicted"/>
<dbReference type="NCBIfam" id="TIGR02283">
    <property type="entry name" value="MltB_2"/>
    <property type="match status" value="1"/>
</dbReference>
<dbReference type="Gene3D" id="1.10.530.10">
    <property type="match status" value="1"/>
</dbReference>
<dbReference type="RefSeq" id="WP_096618884.1">
    <property type="nucleotide sequence ID" value="NZ_CP020660.1"/>
</dbReference>
<protein>
    <submittedName>
        <fullName evidence="3">Membrane-bound lytic murein transglycosylase B</fullName>
        <ecNumber evidence="3">3.2.1.-</ecNumber>
    </submittedName>
</protein>
<dbReference type="AlphaFoldDB" id="A0A291B7V8"/>
<dbReference type="InterPro" id="IPR031304">
    <property type="entry name" value="SLT_2"/>
</dbReference>
<keyword evidence="3" id="KW-0378">Hydrolase</keyword>
<dbReference type="InterPro" id="IPR011970">
    <property type="entry name" value="MltB_2"/>
</dbReference>
<dbReference type="FunFam" id="1.10.8.350:FF:000001">
    <property type="entry name" value="Lytic murein transglycosylase B"/>
    <property type="match status" value="1"/>
</dbReference>
<dbReference type="GO" id="GO:0009253">
    <property type="term" value="P:peptidoglycan catabolic process"/>
    <property type="evidence" value="ECO:0007669"/>
    <property type="project" value="TreeGrafter"/>
</dbReference>
<organism evidence="3 4">
    <name type="scientific">Candidatus Enterovibrio altilux</name>
    <dbReference type="NCBI Taxonomy" id="1927128"/>
    <lineage>
        <taxon>Bacteria</taxon>
        <taxon>Pseudomonadati</taxon>
        <taxon>Pseudomonadota</taxon>
        <taxon>Gammaproteobacteria</taxon>
        <taxon>Vibrionales</taxon>
        <taxon>Vibrionaceae</taxon>
        <taxon>Enterovibrio</taxon>
    </lineage>
</organism>
<accession>A0A291B7V8</accession>
<keyword evidence="1" id="KW-0732">Signal</keyword>
<feature type="signal peptide" evidence="1">
    <location>
        <begin position="1"/>
        <end position="22"/>
    </location>
</feature>
<dbReference type="GO" id="GO:0016798">
    <property type="term" value="F:hydrolase activity, acting on glycosyl bonds"/>
    <property type="evidence" value="ECO:0007669"/>
    <property type="project" value="UniProtKB-KW"/>
</dbReference>
<keyword evidence="4" id="KW-1185">Reference proteome</keyword>
<dbReference type="EC" id="3.2.1.-" evidence="3"/>
<dbReference type="EMBL" id="CP020660">
    <property type="protein sequence ID" value="ATF09080.1"/>
    <property type="molecule type" value="Genomic_DNA"/>
</dbReference>
<evidence type="ECO:0000256" key="1">
    <source>
        <dbReference type="SAM" id="SignalP"/>
    </source>
</evidence>
<dbReference type="PANTHER" id="PTHR30163">
    <property type="entry name" value="MEMBRANE-BOUND LYTIC MUREIN TRANSGLYCOSYLASE B"/>
    <property type="match status" value="1"/>
</dbReference>
<reference evidence="4" key="1">
    <citation type="submission" date="2017-04" db="EMBL/GenBank/DDBJ databases">
        <title>Genome evolution of the luminous symbionts of deep sea anglerfish.</title>
        <authorList>
            <person name="Hendry T.A."/>
        </authorList>
    </citation>
    <scope>NUCLEOTIDE SEQUENCE [LARGE SCALE GENOMIC DNA]</scope>
</reference>
<feature type="chain" id="PRO_5011996267" evidence="1">
    <location>
        <begin position="23"/>
        <end position="326"/>
    </location>
</feature>
<evidence type="ECO:0000259" key="2">
    <source>
        <dbReference type="Pfam" id="PF13406"/>
    </source>
</evidence>
<name>A0A291B7V8_9GAMM</name>
<dbReference type="CDD" id="cd13399">
    <property type="entry name" value="Slt35-like"/>
    <property type="match status" value="1"/>
</dbReference>